<proteinExistence type="predicted"/>
<accession>A0A0M3ID89</accession>
<dbReference type="Proteomes" id="UP000036681">
    <property type="component" value="Unplaced"/>
</dbReference>
<dbReference type="AlphaFoldDB" id="A0A0M3ID89"/>
<evidence type="ECO:0000313" key="2">
    <source>
        <dbReference type="WBParaSite" id="ALUE_0001596301-mRNA-1"/>
    </source>
</evidence>
<reference evidence="2" key="1">
    <citation type="submission" date="2017-02" db="UniProtKB">
        <authorList>
            <consortium name="WormBaseParasite"/>
        </authorList>
    </citation>
    <scope>IDENTIFICATION</scope>
</reference>
<dbReference type="WBParaSite" id="ALUE_0001596301-mRNA-1">
    <property type="protein sequence ID" value="ALUE_0001596301-mRNA-1"/>
    <property type="gene ID" value="ALUE_0001596301"/>
</dbReference>
<organism evidence="1 2">
    <name type="scientific">Ascaris lumbricoides</name>
    <name type="common">Giant roundworm</name>
    <dbReference type="NCBI Taxonomy" id="6252"/>
    <lineage>
        <taxon>Eukaryota</taxon>
        <taxon>Metazoa</taxon>
        <taxon>Ecdysozoa</taxon>
        <taxon>Nematoda</taxon>
        <taxon>Chromadorea</taxon>
        <taxon>Rhabditida</taxon>
        <taxon>Spirurina</taxon>
        <taxon>Ascaridomorpha</taxon>
        <taxon>Ascaridoidea</taxon>
        <taxon>Ascarididae</taxon>
        <taxon>Ascaris</taxon>
    </lineage>
</organism>
<evidence type="ECO:0000313" key="1">
    <source>
        <dbReference type="Proteomes" id="UP000036681"/>
    </source>
</evidence>
<protein>
    <submittedName>
        <fullName evidence="2">Uncharacterized protein</fullName>
    </submittedName>
</protein>
<keyword evidence="1" id="KW-1185">Reference proteome</keyword>
<name>A0A0M3ID89_ASCLU</name>
<sequence>MPSTISCAITTDTLRCKTSFSIPSCILSNMRSAKLLKK</sequence>